<evidence type="ECO:0000256" key="1">
    <source>
        <dbReference type="ARBA" id="ARBA00009092"/>
    </source>
</evidence>
<sequence length="797" mass="88456">MQQAAEDPHALPNHCAGLVTSGFYNIATGRASNLADVNSFTRDRLADPQTRQQTLAELNRMQERNQDNLPDDVPGFVARPGEYDLKAGDDLRNQLAYEFGERHTSGDSLGSYQTTMMPVEVNYRNPPGVGIVDGVPMVESHLIIVQRLNPSENYENDRYQIYDPNYGTFDYQNFQHMSTAMNNLIEHGYPQHGGVSGLNMFPYDAESTWQPYEATAPQRSALGNASFHALDDAYEVHELQGAHALSLPSVSLPPPNFDQPGRPSHDELKRGLDAMSDPQPYAFYRPSNVTPEQMKQANGFNLQDTRMQNVNLNVHNFQLAARPGAVDGAGYLGTFRDRLSATERLSSGAQKSGYVYYVAPSPNMVDVDASLGKGDRMSGAGEVAAMGRIDNAQVRGWRKFENGELGSYVANRDYRSDIFDHTRTAGAQPQLAHFSPNDPIWKDDDHKSFVSEANSGGKSRNVPKENPVMASAEFYQRARDKIQYLDNQQAKGEDYRGAVFIKPFFNNQDGKGETKLSFYNDNSYPSVDSAYSSTSEYKFSMGDDGRIHSARDYSKVLRIDEKGNAYIGGIPSDPADMNGVFAYDPDTGGLQHAQDHKWLTEGISAFTPYVAPPQATNGELAARQSWRLENGQGNTVLPPPPSSLFPDNSSGTRQQLYQFYQDQDSALPKGSTRFVTDLPGTTYSGSGDAFLQSKTQLKPEDVSHINAWLTANNAAWLFRDGLYAVSTAPNQLEIRSIGGTPVWRASVEPGTNRVNYESLYSGPSTPNLRISDALWNRAIEQQKRYADLENREKQLYM</sequence>
<organism evidence="8 9">
    <name type="scientific">Paraburkholderia domus</name>
    <dbReference type="NCBI Taxonomy" id="2793075"/>
    <lineage>
        <taxon>Bacteria</taxon>
        <taxon>Pseudomonadati</taxon>
        <taxon>Pseudomonadota</taxon>
        <taxon>Betaproteobacteria</taxon>
        <taxon>Burkholderiales</taxon>
        <taxon>Burkholderiaceae</taxon>
        <taxon>Paraburkholderia</taxon>
    </lineage>
</organism>
<dbReference type="Gene3D" id="3.90.210.10">
    <property type="entry name" value="Heat-Labile Enterotoxin, subunit A"/>
    <property type="match status" value="1"/>
</dbReference>
<dbReference type="SUPFAM" id="SSF56399">
    <property type="entry name" value="ADP-ribosylation"/>
    <property type="match status" value="1"/>
</dbReference>
<comment type="similarity">
    <text evidence="1">Belongs to the enterotoxin A family.</text>
</comment>
<evidence type="ECO:0000256" key="5">
    <source>
        <dbReference type="ARBA" id="ARBA00023026"/>
    </source>
</evidence>
<reference evidence="8" key="1">
    <citation type="submission" date="2021-02" db="EMBL/GenBank/DDBJ databases">
        <authorList>
            <person name="Vanwijnsberghe S."/>
        </authorList>
    </citation>
    <scope>NUCLEOTIDE SEQUENCE</scope>
    <source>
        <strain evidence="8">R-70211</strain>
    </source>
</reference>
<evidence type="ECO:0000256" key="7">
    <source>
        <dbReference type="SAM" id="MobiDB-lite"/>
    </source>
</evidence>
<dbReference type="GO" id="GO:0090729">
    <property type="term" value="F:toxin activity"/>
    <property type="evidence" value="ECO:0007669"/>
    <property type="project" value="UniProtKB-KW"/>
</dbReference>
<dbReference type="AlphaFoldDB" id="A0A9N8QU84"/>
<evidence type="ECO:0000313" key="8">
    <source>
        <dbReference type="EMBL" id="CAE6884118.1"/>
    </source>
</evidence>
<evidence type="ECO:0000313" key="9">
    <source>
        <dbReference type="Proteomes" id="UP000675121"/>
    </source>
</evidence>
<evidence type="ECO:0000256" key="4">
    <source>
        <dbReference type="ARBA" id="ARBA00022861"/>
    </source>
</evidence>
<keyword evidence="9" id="KW-1185">Reference proteome</keyword>
<keyword evidence="3" id="KW-0732">Signal</keyword>
<feature type="compositionally biased region" description="Basic and acidic residues" evidence="7">
    <location>
        <begin position="263"/>
        <end position="272"/>
    </location>
</feature>
<comment type="caution">
    <text evidence="8">The sequence shown here is derived from an EMBL/GenBank/DDBJ whole genome shotgun (WGS) entry which is preliminary data.</text>
</comment>
<gene>
    <name evidence="8" type="ORF">R70211_02307</name>
</gene>
<dbReference type="Proteomes" id="UP000675121">
    <property type="component" value="Unassembled WGS sequence"/>
</dbReference>
<evidence type="ECO:0000256" key="6">
    <source>
        <dbReference type="ARBA" id="ARBA00023157"/>
    </source>
</evidence>
<dbReference type="GO" id="GO:0005615">
    <property type="term" value="C:extracellular space"/>
    <property type="evidence" value="ECO:0007669"/>
    <property type="project" value="InterPro"/>
</dbReference>
<dbReference type="EMBL" id="CAJNAS010000005">
    <property type="protein sequence ID" value="CAE6884118.1"/>
    <property type="molecule type" value="Genomic_DNA"/>
</dbReference>
<evidence type="ECO:0000256" key="3">
    <source>
        <dbReference type="ARBA" id="ARBA00022729"/>
    </source>
</evidence>
<feature type="region of interest" description="Disordered" evidence="7">
    <location>
        <begin position="251"/>
        <end position="279"/>
    </location>
</feature>
<proteinExistence type="inferred from homology"/>
<keyword evidence="5" id="KW-0843">Virulence</keyword>
<evidence type="ECO:0008006" key="10">
    <source>
        <dbReference type="Google" id="ProtNLM"/>
    </source>
</evidence>
<dbReference type="InterPro" id="IPR001144">
    <property type="entry name" value="Enterotoxin_A"/>
</dbReference>
<protein>
    <recommendedName>
        <fullName evidence="10">Heat-labile enterotoxin alpha chain</fullName>
    </recommendedName>
</protein>
<dbReference type="Pfam" id="PF01375">
    <property type="entry name" value="Enterotoxin_a"/>
    <property type="match status" value="1"/>
</dbReference>
<name>A0A9N8QU84_9BURK</name>
<keyword evidence="6" id="KW-1015">Disulfide bond</keyword>
<evidence type="ECO:0000256" key="2">
    <source>
        <dbReference type="ARBA" id="ARBA00022656"/>
    </source>
</evidence>
<accession>A0A9N8QU84</accession>
<keyword evidence="4" id="KW-0260">Enterotoxin</keyword>
<keyword evidence="2" id="KW-0800">Toxin</keyword>